<keyword evidence="8 23" id="KW-0347">Helicase</keyword>
<dbReference type="GO" id="GO:0005730">
    <property type="term" value="C:nucleolus"/>
    <property type="evidence" value="ECO:0007669"/>
    <property type="project" value="UniProtKB-SubCell"/>
</dbReference>
<dbReference type="InterPro" id="IPR010978">
    <property type="entry name" value="tRNA-bd_arm"/>
</dbReference>
<dbReference type="InterPro" id="IPR045864">
    <property type="entry name" value="aa-tRNA-synth_II/BPL/LPL"/>
</dbReference>
<dbReference type="PROSITE" id="PS00039">
    <property type="entry name" value="DEAD_ATP_HELICASE"/>
    <property type="match status" value="1"/>
</dbReference>
<evidence type="ECO:0000256" key="7">
    <source>
        <dbReference type="ARBA" id="ARBA00022801"/>
    </source>
</evidence>
<feature type="region of interest" description="Disordered" evidence="19">
    <location>
        <begin position="14"/>
        <end position="46"/>
    </location>
</feature>
<keyword evidence="3" id="KW-0690">Ribosome biogenesis</keyword>
<name>A0AAV9PPL1_9PEZI</name>
<dbReference type="InterPro" id="IPR056330">
    <property type="entry name" value="CTT_SPB4"/>
</dbReference>
<evidence type="ECO:0000256" key="8">
    <source>
        <dbReference type="ARBA" id="ARBA00022806"/>
    </source>
</evidence>
<evidence type="ECO:0000256" key="15">
    <source>
        <dbReference type="ARBA" id="ARBA00034892"/>
    </source>
</evidence>
<dbReference type="InterPro" id="IPR001650">
    <property type="entry name" value="Helicase_C-like"/>
</dbReference>
<evidence type="ECO:0000313" key="23">
    <source>
        <dbReference type="EMBL" id="KAK5175742.1"/>
    </source>
</evidence>
<dbReference type="SUPFAM" id="SSF55681">
    <property type="entry name" value="Class II aaRS and biotin synthetases"/>
    <property type="match status" value="1"/>
</dbReference>
<dbReference type="Pfam" id="PF23681">
    <property type="entry name" value="CTT_SPB4"/>
    <property type="match status" value="1"/>
</dbReference>
<dbReference type="CDD" id="cd18787">
    <property type="entry name" value="SF2_C_DEAD"/>
    <property type="match status" value="1"/>
</dbReference>
<dbReference type="AlphaFoldDB" id="A0AAV9PPL1"/>
<dbReference type="InterPro" id="IPR025313">
    <property type="entry name" value="SPB4-like_CTE"/>
</dbReference>
<dbReference type="Proteomes" id="UP001337655">
    <property type="component" value="Unassembled WGS sequence"/>
</dbReference>
<dbReference type="InterPro" id="IPR014001">
    <property type="entry name" value="Helicase_ATP-bd"/>
</dbReference>
<dbReference type="InterPro" id="IPR006195">
    <property type="entry name" value="aa-tRNA-synth_II"/>
</dbReference>
<organism evidence="23 24">
    <name type="scientific">Saxophila tyrrhenica</name>
    <dbReference type="NCBI Taxonomy" id="1690608"/>
    <lineage>
        <taxon>Eukaryota</taxon>
        <taxon>Fungi</taxon>
        <taxon>Dikarya</taxon>
        <taxon>Ascomycota</taxon>
        <taxon>Pezizomycotina</taxon>
        <taxon>Dothideomycetes</taxon>
        <taxon>Dothideomycetidae</taxon>
        <taxon>Mycosphaerellales</taxon>
        <taxon>Extremaceae</taxon>
        <taxon>Saxophila</taxon>
    </lineage>
</organism>
<dbReference type="InterPro" id="IPR002317">
    <property type="entry name" value="Ser-tRNA-ligase_type_1"/>
</dbReference>
<keyword evidence="13" id="KW-0539">Nucleus</keyword>
<keyword evidence="9" id="KW-0067">ATP-binding</keyword>
<evidence type="ECO:0000256" key="17">
    <source>
        <dbReference type="ARBA" id="ARBA00038002"/>
    </source>
</evidence>
<dbReference type="PROSITE" id="PS51194">
    <property type="entry name" value="HELICASE_CTER"/>
    <property type="match status" value="1"/>
</dbReference>
<keyword evidence="4" id="KW-0698">rRNA processing</keyword>
<dbReference type="PANTHER" id="PTHR11778">
    <property type="entry name" value="SERYL-TRNA SYNTHETASE"/>
    <property type="match status" value="1"/>
</dbReference>
<dbReference type="Pfam" id="PF00271">
    <property type="entry name" value="Helicase_C"/>
    <property type="match status" value="1"/>
</dbReference>
<dbReference type="SUPFAM" id="SSF52540">
    <property type="entry name" value="P-loop containing nucleoside triphosphate hydrolases"/>
    <property type="match status" value="1"/>
</dbReference>
<evidence type="ECO:0000256" key="9">
    <source>
        <dbReference type="ARBA" id="ARBA00022840"/>
    </source>
</evidence>
<evidence type="ECO:0000259" key="21">
    <source>
        <dbReference type="PROSITE" id="PS51192"/>
    </source>
</evidence>
<evidence type="ECO:0000256" key="16">
    <source>
        <dbReference type="ARBA" id="ARBA00037566"/>
    </source>
</evidence>
<dbReference type="GO" id="GO:0005524">
    <property type="term" value="F:ATP binding"/>
    <property type="evidence" value="ECO:0007669"/>
    <property type="project" value="UniProtKB-KW"/>
</dbReference>
<evidence type="ECO:0000256" key="4">
    <source>
        <dbReference type="ARBA" id="ARBA00022552"/>
    </source>
</evidence>
<dbReference type="EC" id="6.1.1.11" evidence="2"/>
<dbReference type="Gene3D" id="3.40.50.300">
    <property type="entry name" value="P-loop containing nucleotide triphosphate hydrolases"/>
    <property type="match status" value="2"/>
</dbReference>
<feature type="domain" description="Aminoacyl-transfer RNA synthetases class-II family profile" evidence="20">
    <location>
        <begin position="927"/>
        <end position="1229"/>
    </location>
</feature>
<dbReference type="GO" id="GO:0016787">
    <property type="term" value="F:hydrolase activity"/>
    <property type="evidence" value="ECO:0007669"/>
    <property type="project" value="UniProtKB-KW"/>
</dbReference>
<dbReference type="EMBL" id="JAVRRT010000001">
    <property type="protein sequence ID" value="KAK5175742.1"/>
    <property type="molecule type" value="Genomic_DNA"/>
</dbReference>
<keyword evidence="24" id="KW-1185">Reference proteome</keyword>
<dbReference type="InterPro" id="IPR000629">
    <property type="entry name" value="RNA-helicase_DEAD-box_CS"/>
</dbReference>
<gene>
    <name evidence="23" type="primary">SPB4</name>
    <name evidence="23" type="ORF">LTR77_000881</name>
</gene>
<feature type="domain" description="Helicase ATP-binding" evidence="21">
    <location>
        <begin position="122"/>
        <end position="330"/>
    </location>
</feature>
<dbReference type="Gene3D" id="3.30.930.10">
    <property type="entry name" value="Bira Bifunctional Protein, Domain 2"/>
    <property type="match status" value="1"/>
</dbReference>
<comment type="function">
    <text evidence="16">ATP-binding RNA helicase involved in the biogenesis of 60S ribosomal subunits. Binds 90S pre-ribosomal particles and dissociates from pre-60S ribosomal particles after processing of 27SB pre-rRNA. Required for the normal formation of 18S rRNA through the processing of pre-rRNAs at sites A0, A1 and A2, and the normal formation of 25S and 5.8S rRNAs through the processing of pre-rRNAs at sites C1 and C2.</text>
</comment>
<feature type="region of interest" description="Disordered" evidence="19">
    <location>
        <begin position="838"/>
        <end position="857"/>
    </location>
</feature>
<feature type="region of interest" description="Disordered" evidence="19">
    <location>
        <begin position="624"/>
        <end position="678"/>
    </location>
</feature>
<dbReference type="SMART" id="SM00487">
    <property type="entry name" value="DEXDc"/>
    <property type="match status" value="1"/>
</dbReference>
<dbReference type="Pfam" id="PF13959">
    <property type="entry name" value="CTE_SPB4"/>
    <property type="match status" value="1"/>
</dbReference>
<evidence type="ECO:0000256" key="14">
    <source>
        <dbReference type="ARBA" id="ARBA00031113"/>
    </source>
</evidence>
<dbReference type="RefSeq" id="XP_064664380.1">
    <property type="nucleotide sequence ID" value="XM_064798146.1"/>
</dbReference>
<comment type="similarity">
    <text evidence="17">Belongs to the DEAD box helicase family. DDX55/SPB4 subfamily.</text>
</comment>
<proteinExistence type="inferred from homology"/>
<dbReference type="GO" id="GO:0004828">
    <property type="term" value="F:serine-tRNA ligase activity"/>
    <property type="evidence" value="ECO:0007669"/>
    <property type="project" value="UniProtKB-EC"/>
</dbReference>
<keyword evidence="6" id="KW-0547">Nucleotide-binding</keyword>
<dbReference type="GeneID" id="89922231"/>
<comment type="subcellular location">
    <subcellularLocation>
        <location evidence="1">Nucleus</location>
        <location evidence="1">Nucleolus</location>
    </subcellularLocation>
</comment>
<protein>
    <recommendedName>
        <fullName evidence="2">serine--tRNA ligase</fullName>
        <ecNumber evidence="2">6.1.1.11</ecNumber>
    </recommendedName>
    <alternativeName>
        <fullName evidence="14">Seryl-tRNA synthetase</fullName>
    </alternativeName>
    <alternativeName>
        <fullName evidence="15">Seryl-tRNA(Ser) synthetase</fullName>
    </alternativeName>
</protein>
<feature type="compositionally biased region" description="Polar residues" evidence="19">
    <location>
        <begin position="33"/>
        <end position="45"/>
    </location>
</feature>
<dbReference type="PROSITE" id="PS51192">
    <property type="entry name" value="HELICASE_ATP_BIND_1"/>
    <property type="match status" value="1"/>
</dbReference>
<evidence type="ECO:0000256" key="19">
    <source>
        <dbReference type="SAM" id="MobiDB-lite"/>
    </source>
</evidence>
<keyword evidence="10" id="KW-0694">RNA-binding</keyword>
<dbReference type="InterPro" id="IPR011545">
    <property type="entry name" value="DEAD/DEAH_box_helicase_dom"/>
</dbReference>
<keyword evidence="7 23" id="KW-0378">Hydrolase</keyword>
<keyword evidence="5" id="KW-0436">Ligase</keyword>
<sequence length="1250" mass="139484">MVRRLALRRRRRGGRHVSILGGQDEVGGAKSGRFQQPINGPQNLRQSDKSIPRLHLQILDNTCILPAYEHGGIAITMATDTESVKKQPKSFEALTPELSSWILDFTQGMNFSRTTPVQGMAIPLLMGNKDLVVEAVTGSGKTLSFLIPIVERLLKAEDPNRKGHVRSIVVAPTKELASQIYDVLKGLLQYHTPSAAKLNPPPEPDSDDEDTPMSEMPPGPYIIPQLLIGGRTKLPEDIATFAELNPNVLIGTPKRLSEVLQSSKVVLKRHWFDLLVLDEADRLLDPNFQPDLQKILELVPKDRRTGLFSASVSQAVNELVRVGMRYPFKISARVRSQQTGALDKRTPESLKLCYIVPKPTKKIPTLKRVLQERAAEKSIVYVSTRAGVDYWSHVLPSILAVSVFPLHGDHKAEIRAKNLIRFRDCQTPAILLTTDVLARGIDIPDIDLVIQLDPPSQPKDFIHRCGRSGRAGKRGMAITFLSEGTEEDYIKYLEIQGTKVEPLPNPPEVADEEADDVVRQIRSVLTQKRELHDRSQKAFVSWVQAYNKTLPGDVFDIRRLAWREIGRAWGLLRWPKMPELRRYLPQAFEDRKFGLEVPDNIKIDDLKYADKVREGRRQEMLAARARGEKPQLPSRLGGAAADQRRKKENAWSVQKDAKALRETRRERKEVRRKAEKVSKMSEAEMKEAMQLEDLVAKVREQHAREEESFEGFARVERVVACAPKFVHLDLEHLNRLRRQHLSMKPPYICRSCLSAFKQTRSHNAPINRPYTRPSFASKPILNLKHMRQNPGLYEQNCLDRNYPAVSRNAWKILDIHNALVVKQKETLDLRRKNNELGKSIQRQAGMGDDAQGGGAGGTSALIEEAKRMKEDLRQFEVWEGEAVEEMLALGLEVPNLSEGSTPVGKDAVVLAHINEPPNSDERTIGRSHVDIGKELGILDFESSATTSGWGWYFLQNEGALLEQALVQYALEVAMKRGWKIMTPPSLVYEHIASACGFMPRDQNGETQRYEIASDQTGPSSDKPSLVLAGTAEIPFAGSQANKTMTASELPLKVIGPSRCYRAEAGARGVDTKGLYRVHEFTKVEMFAWTAPATPQEGRFGSGDEEPSQSDIVFEEMLAIQQEIISGLGLHAQIVEMPSTDLGAAAARKVDIEASFPSRKSINGGYGELTSASICTDYQTRRLGTRLKFPAGGALGFPHTLNGTALAVPRVIACILENGWNENDRTVTIPECLRKWVPGQAATISGKGRKG</sequence>
<dbReference type="InterPro" id="IPR042103">
    <property type="entry name" value="SerRS_1_N_sf"/>
</dbReference>
<evidence type="ECO:0000256" key="2">
    <source>
        <dbReference type="ARBA" id="ARBA00012840"/>
    </source>
</evidence>
<evidence type="ECO:0000313" key="24">
    <source>
        <dbReference type="Proteomes" id="UP001337655"/>
    </source>
</evidence>
<evidence type="ECO:0000256" key="18">
    <source>
        <dbReference type="ARBA" id="ARBA00038757"/>
    </source>
</evidence>
<evidence type="ECO:0000259" key="20">
    <source>
        <dbReference type="PROSITE" id="PS50862"/>
    </source>
</evidence>
<comment type="subunit">
    <text evidence="18">Component of pre-60S ribosomal complexes.</text>
</comment>
<dbReference type="PRINTS" id="PR00981">
    <property type="entry name" value="TRNASYNTHSER"/>
</dbReference>
<dbReference type="SMART" id="SM01178">
    <property type="entry name" value="DUF4217"/>
    <property type="match status" value="1"/>
</dbReference>
<dbReference type="Pfam" id="PF02403">
    <property type="entry name" value="Seryl_tRNA_N"/>
    <property type="match status" value="1"/>
</dbReference>
<dbReference type="GO" id="GO:0004386">
    <property type="term" value="F:helicase activity"/>
    <property type="evidence" value="ECO:0007669"/>
    <property type="project" value="UniProtKB-KW"/>
</dbReference>
<evidence type="ECO:0000256" key="10">
    <source>
        <dbReference type="ARBA" id="ARBA00022884"/>
    </source>
</evidence>
<dbReference type="GO" id="GO:0003723">
    <property type="term" value="F:RNA binding"/>
    <property type="evidence" value="ECO:0007669"/>
    <property type="project" value="UniProtKB-KW"/>
</dbReference>
<feature type="compositionally biased region" description="Basic and acidic residues" evidence="19">
    <location>
        <begin position="642"/>
        <end position="669"/>
    </location>
</feature>
<dbReference type="GO" id="GO:0006364">
    <property type="term" value="P:rRNA processing"/>
    <property type="evidence" value="ECO:0007669"/>
    <property type="project" value="UniProtKB-KW"/>
</dbReference>
<dbReference type="SUPFAM" id="SSF46589">
    <property type="entry name" value="tRNA-binding arm"/>
    <property type="match status" value="1"/>
</dbReference>
<dbReference type="CDD" id="cd17960">
    <property type="entry name" value="DEADc_DDX55"/>
    <property type="match status" value="1"/>
</dbReference>
<evidence type="ECO:0000256" key="11">
    <source>
        <dbReference type="ARBA" id="ARBA00023054"/>
    </source>
</evidence>
<keyword evidence="11" id="KW-0175">Coiled coil</keyword>
<feature type="domain" description="Helicase C-terminal" evidence="22">
    <location>
        <begin position="362"/>
        <end position="511"/>
    </location>
</feature>
<dbReference type="GO" id="GO:0006434">
    <property type="term" value="P:seryl-tRNA aminoacylation"/>
    <property type="evidence" value="ECO:0007669"/>
    <property type="project" value="InterPro"/>
</dbReference>
<dbReference type="InterPro" id="IPR027417">
    <property type="entry name" value="P-loop_NTPase"/>
</dbReference>
<dbReference type="SMART" id="SM00490">
    <property type="entry name" value="HELICc"/>
    <property type="match status" value="1"/>
</dbReference>
<evidence type="ECO:0000256" key="3">
    <source>
        <dbReference type="ARBA" id="ARBA00022517"/>
    </source>
</evidence>
<evidence type="ECO:0000256" key="1">
    <source>
        <dbReference type="ARBA" id="ARBA00004604"/>
    </source>
</evidence>
<dbReference type="InterPro" id="IPR002314">
    <property type="entry name" value="aa-tRNA-synt_IIb"/>
</dbReference>
<keyword evidence="12" id="KW-0030">Aminoacyl-tRNA synthetase</keyword>
<accession>A0AAV9PPL1</accession>
<evidence type="ECO:0000256" key="5">
    <source>
        <dbReference type="ARBA" id="ARBA00022598"/>
    </source>
</evidence>
<feature type="region of interest" description="Disordered" evidence="19">
    <location>
        <begin position="194"/>
        <end position="216"/>
    </location>
</feature>
<evidence type="ECO:0000259" key="22">
    <source>
        <dbReference type="PROSITE" id="PS51194"/>
    </source>
</evidence>
<evidence type="ECO:0000256" key="12">
    <source>
        <dbReference type="ARBA" id="ARBA00023146"/>
    </source>
</evidence>
<dbReference type="Gene3D" id="1.10.287.40">
    <property type="entry name" value="Serine-tRNA synthetase, tRNA binding domain"/>
    <property type="match status" value="1"/>
</dbReference>
<dbReference type="PROSITE" id="PS50862">
    <property type="entry name" value="AA_TRNA_LIGASE_II"/>
    <property type="match status" value="1"/>
</dbReference>
<reference evidence="23 24" key="1">
    <citation type="submission" date="2023-08" db="EMBL/GenBank/DDBJ databases">
        <title>Black Yeasts Isolated from many extreme environments.</title>
        <authorList>
            <person name="Coleine C."/>
            <person name="Stajich J.E."/>
            <person name="Selbmann L."/>
        </authorList>
    </citation>
    <scope>NUCLEOTIDE SEQUENCE [LARGE SCALE GENOMIC DNA]</scope>
    <source>
        <strain evidence="23 24">CCFEE 5935</strain>
    </source>
</reference>
<dbReference type="NCBIfam" id="TIGR00414">
    <property type="entry name" value="serS"/>
    <property type="match status" value="1"/>
</dbReference>
<evidence type="ECO:0000256" key="6">
    <source>
        <dbReference type="ARBA" id="ARBA00022741"/>
    </source>
</evidence>
<dbReference type="Pfam" id="PF00587">
    <property type="entry name" value="tRNA-synt_2b"/>
    <property type="match status" value="1"/>
</dbReference>
<evidence type="ECO:0000256" key="13">
    <source>
        <dbReference type="ARBA" id="ARBA00023242"/>
    </source>
</evidence>
<comment type="caution">
    <text evidence="23">The sequence shown here is derived from an EMBL/GenBank/DDBJ whole genome shotgun (WGS) entry which is preliminary data.</text>
</comment>
<dbReference type="InterPro" id="IPR015866">
    <property type="entry name" value="Ser-tRNA-synth_1_N"/>
</dbReference>
<dbReference type="Pfam" id="PF00270">
    <property type="entry name" value="DEAD"/>
    <property type="match status" value="1"/>
</dbReference>